<dbReference type="Proteomes" id="UP000061839">
    <property type="component" value="Chromosome"/>
</dbReference>
<dbReference type="STRING" id="1618207.UM93_06750"/>
<dbReference type="HOGENOM" id="CLU_020336_50_5_11"/>
<dbReference type="EMBL" id="CP011005">
    <property type="protein sequence ID" value="AJT41293.1"/>
    <property type="molecule type" value="Genomic_DNA"/>
</dbReference>
<dbReference type="Pfam" id="PF12697">
    <property type="entry name" value="Abhydrolase_6"/>
    <property type="match status" value="1"/>
</dbReference>
<dbReference type="InterPro" id="IPR029058">
    <property type="entry name" value="AB_hydrolase_fold"/>
</dbReference>
<reference evidence="2 3" key="1">
    <citation type="journal article" date="2015" name="Genome Announc.">
        <title>Complete Genome Sequencing of Protease-Producing Novel Arthrobacter sp. Strain IHBB 11108 Using PacBio Single-Molecule Real-Time Sequencing Technology.</title>
        <authorList>
            <person name="Kiran S."/>
            <person name="Swarnkar M.K."/>
            <person name="Pal M."/>
            <person name="Thakur R."/>
            <person name="Tewari R."/>
            <person name="Singh A.K."/>
            <person name="Gulati A."/>
        </authorList>
    </citation>
    <scope>NUCLEOTIDE SEQUENCE [LARGE SCALE GENOMIC DNA]</scope>
    <source>
        <strain evidence="2 3">IHBB 11108</strain>
    </source>
</reference>
<keyword evidence="3" id="KW-1185">Reference proteome</keyword>
<name>A0A0D4BY83_9MICC</name>
<dbReference type="GO" id="GO:0046464">
    <property type="term" value="P:acylglycerol catabolic process"/>
    <property type="evidence" value="ECO:0007669"/>
    <property type="project" value="TreeGrafter"/>
</dbReference>
<gene>
    <name evidence="2" type="ORF">UM93_06750</name>
</gene>
<dbReference type="PANTHER" id="PTHR43798:SF5">
    <property type="entry name" value="MONOACYLGLYCEROL LIPASE ABHD6"/>
    <property type="match status" value="1"/>
</dbReference>
<dbReference type="OrthoDB" id="9804723at2"/>
<dbReference type="PATRIC" id="fig|1618207.4.peg.1368"/>
<dbReference type="GO" id="GO:0016020">
    <property type="term" value="C:membrane"/>
    <property type="evidence" value="ECO:0007669"/>
    <property type="project" value="TreeGrafter"/>
</dbReference>
<organism evidence="2 3">
    <name type="scientific">Psychromicrobium lacuslunae</name>
    <dbReference type="NCBI Taxonomy" id="1618207"/>
    <lineage>
        <taxon>Bacteria</taxon>
        <taxon>Bacillati</taxon>
        <taxon>Actinomycetota</taxon>
        <taxon>Actinomycetes</taxon>
        <taxon>Micrococcales</taxon>
        <taxon>Micrococcaceae</taxon>
        <taxon>Psychromicrobium</taxon>
    </lineage>
</organism>
<dbReference type="InterPro" id="IPR050266">
    <property type="entry name" value="AB_hydrolase_sf"/>
</dbReference>
<evidence type="ECO:0000259" key="1">
    <source>
        <dbReference type="Pfam" id="PF12697"/>
    </source>
</evidence>
<dbReference type="GO" id="GO:0047372">
    <property type="term" value="F:monoacylglycerol lipase activity"/>
    <property type="evidence" value="ECO:0007669"/>
    <property type="project" value="TreeGrafter"/>
</dbReference>
<dbReference type="PANTHER" id="PTHR43798">
    <property type="entry name" value="MONOACYLGLYCEROL LIPASE"/>
    <property type="match status" value="1"/>
</dbReference>
<sequence length="263" mass="27859">MTHSVEGRSSTLSSYHFGAATGRPVLLIHGFASSTELNWVQAGWLGALEAAGRRVISIDLPGHGDTEAPEALDEYTPSRIRAEILQTLFDSGVRPLDSDVADSGVDIIGYSLGSRLAWEFGAAQAELVHRMVLGGPAAIDPLADFDLDAAERLIGSGEEIADESTAALMRMASLVPNQNMFALLSLVRAIKTEPFDPAESVPKMPILLVAGDRDELASTMPRLAELSAQAGGEAEQLLLPARSHANAITSRAFKQAAIEFLAG</sequence>
<evidence type="ECO:0000313" key="2">
    <source>
        <dbReference type="EMBL" id="AJT41293.1"/>
    </source>
</evidence>
<keyword evidence="2" id="KW-0378">Hydrolase</keyword>
<dbReference type="AlphaFoldDB" id="A0A0D4BY83"/>
<dbReference type="KEGG" id="ari:UM93_06750"/>
<evidence type="ECO:0000313" key="3">
    <source>
        <dbReference type="Proteomes" id="UP000061839"/>
    </source>
</evidence>
<dbReference type="Gene3D" id="3.40.50.1820">
    <property type="entry name" value="alpha/beta hydrolase"/>
    <property type="match status" value="1"/>
</dbReference>
<feature type="domain" description="AB hydrolase-1" evidence="1">
    <location>
        <begin position="25"/>
        <end position="245"/>
    </location>
</feature>
<dbReference type="RefSeq" id="WP_045074552.1">
    <property type="nucleotide sequence ID" value="NZ_CP011005.1"/>
</dbReference>
<dbReference type="SUPFAM" id="SSF53474">
    <property type="entry name" value="alpha/beta-Hydrolases"/>
    <property type="match status" value="1"/>
</dbReference>
<protein>
    <submittedName>
        <fullName evidence="2">Hydrolase</fullName>
    </submittedName>
</protein>
<dbReference type="InterPro" id="IPR000073">
    <property type="entry name" value="AB_hydrolase_1"/>
</dbReference>
<accession>A0A0D4BY83</accession>
<proteinExistence type="predicted"/>